<name>A0AAD4NDI6_9BILA</name>
<dbReference type="PANTHER" id="PTHR45867:SF10">
    <property type="entry name" value="PURPLE ACID PHOSPHATASE"/>
    <property type="match status" value="1"/>
</dbReference>
<reference evidence="4" key="1">
    <citation type="submission" date="2022-01" db="EMBL/GenBank/DDBJ databases">
        <title>Genome Sequence Resource for Two Populations of Ditylenchus destructor, the Migratory Endoparasitic Phytonematode.</title>
        <authorList>
            <person name="Zhang H."/>
            <person name="Lin R."/>
            <person name="Xie B."/>
        </authorList>
    </citation>
    <scope>NUCLEOTIDE SEQUENCE</scope>
    <source>
        <strain evidence="4">BazhouSP</strain>
    </source>
</reference>
<dbReference type="SUPFAM" id="SSF49363">
    <property type="entry name" value="Purple acid phosphatase, N-terminal domain"/>
    <property type="match status" value="1"/>
</dbReference>
<comment type="similarity">
    <text evidence="2">Belongs to the metallophosphoesterase superfamily. Purple acid phosphatase family.</text>
</comment>
<dbReference type="AlphaFoldDB" id="A0AAD4NDI6"/>
<dbReference type="Pfam" id="PF00149">
    <property type="entry name" value="Metallophos"/>
    <property type="match status" value="1"/>
</dbReference>
<sequence length="131" mass="14989">MENLLPTKRYQYKVGLKGYWSDWYTFKSLPSAGSKEPFRVAVYGDLAVGGILTEYLIKGAKEQAFDLIIHAGDLAYDFAQNGTGSKYMNQLQEAFARVPYMIAIGNHEWYGDHTYVNMRKRFRQVALYLAA</sequence>
<keyword evidence="5" id="KW-1185">Reference proteome</keyword>
<dbReference type="EC" id="3.1.3.2" evidence="2"/>
<evidence type="ECO:0000256" key="2">
    <source>
        <dbReference type="RuleBase" id="RU361203"/>
    </source>
</evidence>
<comment type="caution">
    <text evidence="4">The sequence shown here is derived from an EMBL/GenBank/DDBJ whole genome shotgun (WGS) entry which is preliminary data.</text>
</comment>
<evidence type="ECO:0000313" key="5">
    <source>
        <dbReference type="Proteomes" id="UP001201812"/>
    </source>
</evidence>
<comment type="catalytic activity">
    <reaction evidence="2">
        <text>a phosphate monoester + H2O = an alcohol + phosphate</text>
        <dbReference type="Rhea" id="RHEA:15017"/>
        <dbReference type="ChEBI" id="CHEBI:15377"/>
        <dbReference type="ChEBI" id="CHEBI:30879"/>
        <dbReference type="ChEBI" id="CHEBI:43474"/>
        <dbReference type="ChEBI" id="CHEBI:67140"/>
        <dbReference type="EC" id="3.1.3.2"/>
    </reaction>
</comment>
<evidence type="ECO:0000259" key="3">
    <source>
        <dbReference type="Pfam" id="PF00149"/>
    </source>
</evidence>
<dbReference type="InterPro" id="IPR004843">
    <property type="entry name" value="Calcineurin-like_PHP"/>
</dbReference>
<dbReference type="GO" id="GO:0003993">
    <property type="term" value="F:acid phosphatase activity"/>
    <property type="evidence" value="ECO:0007669"/>
    <property type="project" value="UniProtKB-EC"/>
</dbReference>
<proteinExistence type="inferred from homology"/>
<dbReference type="SUPFAM" id="SSF56300">
    <property type="entry name" value="Metallo-dependent phosphatases"/>
    <property type="match status" value="1"/>
</dbReference>
<dbReference type="EMBL" id="JAKKPZ010000001">
    <property type="protein sequence ID" value="KAI1728157.1"/>
    <property type="molecule type" value="Genomic_DNA"/>
</dbReference>
<dbReference type="Proteomes" id="UP001201812">
    <property type="component" value="Unassembled WGS sequence"/>
</dbReference>
<dbReference type="GO" id="GO:0046872">
    <property type="term" value="F:metal ion binding"/>
    <property type="evidence" value="ECO:0007669"/>
    <property type="project" value="InterPro"/>
</dbReference>
<accession>A0AAD4NDI6</accession>
<dbReference type="Gene3D" id="3.60.21.10">
    <property type="match status" value="1"/>
</dbReference>
<feature type="domain" description="Calcineurin-like phosphoesterase" evidence="3">
    <location>
        <begin position="39"/>
        <end position="113"/>
    </location>
</feature>
<protein>
    <recommendedName>
        <fullName evidence="2">Purple acid phosphatase</fullName>
        <ecNumber evidence="2">3.1.3.2</ecNumber>
    </recommendedName>
</protein>
<evidence type="ECO:0000313" key="4">
    <source>
        <dbReference type="EMBL" id="KAI1728157.1"/>
    </source>
</evidence>
<dbReference type="InterPro" id="IPR008963">
    <property type="entry name" value="Purple_acid_Pase-like_N"/>
</dbReference>
<evidence type="ECO:0000256" key="1">
    <source>
        <dbReference type="ARBA" id="ARBA00022729"/>
    </source>
</evidence>
<keyword evidence="1" id="KW-0732">Signal</keyword>
<organism evidence="4 5">
    <name type="scientific">Ditylenchus destructor</name>
    <dbReference type="NCBI Taxonomy" id="166010"/>
    <lineage>
        <taxon>Eukaryota</taxon>
        <taxon>Metazoa</taxon>
        <taxon>Ecdysozoa</taxon>
        <taxon>Nematoda</taxon>
        <taxon>Chromadorea</taxon>
        <taxon>Rhabditida</taxon>
        <taxon>Tylenchina</taxon>
        <taxon>Tylenchomorpha</taxon>
        <taxon>Sphaerularioidea</taxon>
        <taxon>Anguinidae</taxon>
        <taxon>Anguininae</taxon>
        <taxon>Ditylenchus</taxon>
    </lineage>
</organism>
<dbReference type="PANTHER" id="PTHR45867">
    <property type="entry name" value="PURPLE ACID PHOSPHATASE"/>
    <property type="match status" value="1"/>
</dbReference>
<dbReference type="InterPro" id="IPR029052">
    <property type="entry name" value="Metallo-depent_PP-like"/>
</dbReference>
<gene>
    <name evidence="4" type="ORF">DdX_00316</name>
</gene>
<keyword evidence="2" id="KW-0378">Hydrolase</keyword>